<comment type="function">
    <text evidence="10">Part of a membrane-bound complex that couples electron transfer with translocation of ions across the membrane.</text>
</comment>
<keyword evidence="1 10" id="KW-0813">Transport</keyword>
<feature type="modified residue" description="FMN phosphoryl threonine" evidence="10">
    <location>
        <position position="159"/>
    </location>
</feature>
<dbReference type="PANTHER" id="PTHR30578">
    <property type="entry name" value="ELECTRON TRANSPORT COMPLEX PROTEIN RNFD"/>
    <property type="match status" value="1"/>
</dbReference>
<keyword evidence="6 10" id="KW-1278">Translocase</keyword>
<evidence type="ECO:0000256" key="1">
    <source>
        <dbReference type="ARBA" id="ARBA00022448"/>
    </source>
</evidence>
<evidence type="ECO:0000256" key="8">
    <source>
        <dbReference type="ARBA" id="ARBA00022989"/>
    </source>
</evidence>
<feature type="transmembrane region" description="Helical" evidence="10">
    <location>
        <begin position="222"/>
        <end position="242"/>
    </location>
</feature>
<keyword evidence="5 10" id="KW-0812">Transmembrane</keyword>
<evidence type="ECO:0000256" key="10">
    <source>
        <dbReference type="HAMAP-Rule" id="MF_00462"/>
    </source>
</evidence>
<dbReference type="HAMAP" id="MF_00462">
    <property type="entry name" value="RsxD_RnfD"/>
    <property type="match status" value="1"/>
</dbReference>
<evidence type="ECO:0000256" key="5">
    <source>
        <dbReference type="ARBA" id="ARBA00022692"/>
    </source>
</evidence>
<dbReference type="InterPro" id="IPR004338">
    <property type="entry name" value="NqrB/RnfD"/>
</dbReference>
<keyword evidence="7 10" id="KW-0249">Electron transport</keyword>
<keyword evidence="8 10" id="KW-1133">Transmembrane helix</keyword>
<keyword evidence="4 10" id="KW-0288">FMN</keyword>
<dbReference type="EC" id="7.-.-.-" evidence="10"/>
<protein>
    <recommendedName>
        <fullName evidence="10">Ion-translocating oxidoreductase complex subunit D</fullName>
        <ecNumber evidence="10">7.-.-.-</ecNumber>
    </recommendedName>
    <alternativeName>
        <fullName evidence="10">Rnf electron transport complex subunit D</fullName>
    </alternativeName>
</protein>
<evidence type="ECO:0000256" key="4">
    <source>
        <dbReference type="ARBA" id="ARBA00022643"/>
    </source>
</evidence>
<dbReference type="Proteomes" id="UP001487296">
    <property type="component" value="Unassembled WGS sequence"/>
</dbReference>
<dbReference type="InterPro" id="IPR011303">
    <property type="entry name" value="RnfD_bac"/>
</dbReference>
<keyword evidence="2 10" id="KW-0597">Phosphoprotein</keyword>
<evidence type="ECO:0000256" key="9">
    <source>
        <dbReference type="ARBA" id="ARBA00023136"/>
    </source>
</evidence>
<reference evidence="11 12" key="1">
    <citation type="submission" date="2024-04" db="EMBL/GenBank/DDBJ databases">
        <title>Human intestinal bacterial collection.</title>
        <authorList>
            <person name="Pauvert C."/>
            <person name="Hitch T.C.A."/>
            <person name="Clavel T."/>
        </authorList>
    </citation>
    <scope>NUCLEOTIDE SEQUENCE [LARGE SCALE GENOMIC DNA]</scope>
    <source>
        <strain evidence="11 12">CLA-AA-H145</strain>
    </source>
</reference>
<comment type="subcellular location">
    <subcellularLocation>
        <location evidence="10">Cell membrane</location>
        <topology evidence="10">Multi-pass membrane protein</topology>
    </subcellularLocation>
</comment>
<evidence type="ECO:0000256" key="3">
    <source>
        <dbReference type="ARBA" id="ARBA00022630"/>
    </source>
</evidence>
<keyword evidence="9 10" id="KW-0472">Membrane</keyword>
<evidence type="ECO:0000256" key="6">
    <source>
        <dbReference type="ARBA" id="ARBA00022967"/>
    </source>
</evidence>
<proteinExistence type="inferred from homology"/>
<evidence type="ECO:0000256" key="7">
    <source>
        <dbReference type="ARBA" id="ARBA00022982"/>
    </source>
</evidence>
<comment type="caution">
    <text evidence="11">The sequence shown here is derived from an EMBL/GenBank/DDBJ whole genome shotgun (WGS) entry which is preliminary data.</text>
</comment>
<feature type="transmembrane region" description="Helical" evidence="10">
    <location>
        <begin position="125"/>
        <end position="144"/>
    </location>
</feature>
<evidence type="ECO:0000256" key="2">
    <source>
        <dbReference type="ARBA" id="ARBA00022553"/>
    </source>
</evidence>
<feature type="transmembrane region" description="Helical" evidence="10">
    <location>
        <begin position="279"/>
        <end position="297"/>
    </location>
</feature>
<keyword evidence="3 10" id="KW-0285">Flavoprotein</keyword>
<organism evidence="11 12">
    <name type="scientific">Hallella faecis</name>
    <dbReference type="NCBI Taxonomy" id="2841596"/>
    <lineage>
        <taxon>Bacteria</taxon>
        <taxon>Pseudomonadati</taxon>
        <taxon>Bacteroidota</taxon>
        <taxon>Bacteroidia</taxon>
        <taxon>Bacteroidales</taxon>
        <taxon>Prevotellaceae</taxon>
        <taxon>Hallella</taxon>
    </lineage>
</organism>
<sequence>MGKLIVSLSPHAHGLDSVERNMRGVIIALLPALLVSFYYFGLGSVVVCLTSIASCMFFEWAITKYLLRRPTTLSDCSAMLTGLLLGMNLPSNFPIWMILIGSLVSIGVGKMTFGGLGCNIFNPALVGRCFLLVSFPAAMTSWPVSGQMDAYTDAVTGATPLSLMKTAIKTGNSHLLENLPSSIDMLLGNMSNGMGAGTMGEVCALALLLGLVYMLCRRIITWHIPVSIIATVLVFSGLLHLANPIYANPLQVILSGGLLLGAIFMATDYVTSPMTHRGQIIYGVAIGFLTVAIRNWGSYPEGMSFAILIMNAFTPLINFYVKPKRFGEKPAANR</sequence>
<evidence type="ECO:0000313" key="11">
    <source>
        <dbReference type="EMBL" id="MEQ2486076.1"/>
    </source>
</evidence>
<comment type="similarity">
    <text evidence="10">Belongs to the NqrB/RnfD family.</text>
</comment>
<feature type="transmembrane region" description="Helical" evidence="10">
    <location>
        <begin position="303"/>
        <end position="321"/>
    </location>
</feature>
<evidence type="ECO:0000313" key="12">
    <source>
        <dbReference type="Proteomes" id="UP001487296"/>
    </source>
</evidence>
<dbReference type="EMBL" id="JBBNFP010000007">
    <property type="protein sequence ID" value="MEQ2486076.1"/>
    <property type="molecule type" value="Genomic_DNA"/>
</dbReference>
<name>A0ABV1FNT5_9BACT</name>
<dbReference type="Pfam" id="PF03116">
    <property type="entry name" value="NQR2_RnfD_RnfE"/>
    <property type="match status" value="1"/>
</dbReference>
<keyword evidence="12" id="KW-1185">Reference proteome</keyword>
<feature type="transmembrane region" description="Helical" evidence="10">
    <location>
        <begin position="194"/>
        <end position="215"/>
    </location>
</feature>
<keyword evidence="10" id="KW-1003">Cell membrane</keyword>
<gene>
    <name evidence="10" type="primary">rnfD</name>
    <name evidence="11" type="ORF">AAAT34_03280</name>
</gene>
<dbReference type="RefSeq" id="WP_215759147.1">
    <property type="nucleotide sequence ID" value="NZ_JAHKBE010000007.1"/>
</dbReference>
<dbReference type="PANTHER" id="PTHR30578:SF0">
    <property type="entry name" value="ION-TRANSLOCATING OXIDOREDUCTASE COMPLEX SUBUNIT D"/>
    <property type="match status" value="1"/>
</dbReference>
<dbReference type="NCBIfam" id="TIGR01946">
    <property type="entry name" value="rnfD"/>
    <property type="match status" value="1"/>
</dbReference>
<comment type="cofactor">
    <cofactor evidence="10">
        <name>FMN</name>
        <dbReference type="ChEBI" id="CHEBI:58210"/>
    </cofactor>
</comment>
<feature type="transmembrane region" description="Helical" evidence="10">
    <location>
        <begin position="95"/>
        <end position="113"/>
    </location>
</feature>
<comment type="subunit">
    <text evidence="10">The complex is composed of six subunits: RnfA, RnfB, RnfC, RnfD, RnfE and RnfG.</text>
</comment>
<accession>A0ABV1FNT5</accession>
<feature type="transmembrane region" description="Helical" evidence="10">
    <location>
        <begin position="248"/>
        <end position="267"/>
    </location>
</feature>